<organism evidence="2 3">
    <name type="scientific">Cryptosporangium minutisporangium</name>
    <dbReference type="NCBI Taxonomy" id="113569"/>
    <lineage>
        <taxon>Bacteria</taxon>
        <taxon>Bacillati</taxon>
        <taxon>Actinomycetota</taxon>
        <taxon>Actinomycetes</taxon>
        <taxon>Cryptosporangiales</taxon>
        <taxon>Cryptosporangiaceae</taxon>
        <taxon>Cryptosporangium</taxon>
    </lineage>
</organism>
<dbReference type="RefSeq" id="WP_345727301.1">
    <property type="nucleotide sequence ID" value="NZ_BAAAYN010000009.1"/>
</dbReference>
<keyword evidence="3" id="KW-1185">Reference proteome</keyword>
<feature type="domain" description="Alpha/beta-hydrolase catalytic" evidence="1">
    <location>
        <begin position="5"/>
        <end position="125"/>
    </location>
</feature>
<gene>
    <name evidence="2" type="ORF">GCM10020369_15440</name>
</gene>
<evidence type="ECO:0000259" key="1">
    <source>
        <dbReference type="Pfam" id="PF10081"/>
    </source>
</evidence>
<dbReference type="Proteomes" id="UP001501676">
    <property type="component" value="Unassembled WGS sequence"/>
</dbReference>
<reference evidence="3" key="1">
    <citation type="journal article" date="2019" name="Int. J. Syst. Evol. Microbiol.">
        <title>The Global Catalogue of Microorganisms (GCM) 10K type strain sequencing project: providing services to taxonomists for standard genome sequencing and annotation.</title>
        <authorList>
            <consortium name="The Broad Institute Genomics Platform"/>
            <consortium name="The Broad Institute Genome Sequencing Center for Infectious Disease"/>
            <person name="Wu L."/>
            <person name="Ma J."/>
        </authorList>
    </citation>
    <scope>NUCLEOTIDE SEQUENCE [LARGE SCALE GENOMIC DNA]</scope>
    <source>
        <strain evidence="3">JCM 9458</strain>
    </source>
</reference>
<dbReference type="Pfam" id="PF10081">
    <property type="entry name" value="Abhydrolase_9"/>
    <property type="match status" value="1"/>
</dbReference>
<accession>A0ABP6STU8</accession>
<protein>
    <recommendedName>
        <fullName evidence="1">Alpha/beta-hydrolase catalytic domain-containing protein</fullName>
    </recommendedName>
</protein>
<evidence type="ECO:0000313" key="2">
    <source>
        <dbReference type="EMBL" id="GAA3384710.1"/>
    </source>
</evidence>
<name>A0ABP6STU8_9ACTN</name>
<dbReference type="EMBL" id="BAAAYN010000009">
    <property type="protein sequence ID" value="GAA3384710.1"/>
    <property type="molecule type" value="Genomic_DNA"/>
</dbReference>
<evidence type="ECO:0000313" key="3">
    <source>
        <dbReference type="Proteomes" id="UP001501676"/>
    </source>
</evidence>
<sequence length="156" mass="17468">MRPPIRVYVGLDTAPTSRERAALAVRELQRTGAFHRETLCLVTTTGTGWVNPQAVDPLEYMYRGDTALAAMQYSYLPSPISFLTDEERAREAARDLFDQVYAVWSRLPRTERPKLLVFGESFGTLPTAAWAEIAPPPGWTPERTAALMQLLTVPDD</sequence>
<dbReference type="InterPro" id="IPR027787">
    <property type="entry name" value="Alpha/beta-hydrolase_catalytic"/>
</dbReference>
<comment type="caution">
    <text evidence="2">The sequence shown here is derived from an EMBL/GenBank/DDBJ whole genome shotgun (WGS) entry which is preliminary data.</text>
</comment>
<proteinExistence type="predicted"/>